<keyword evidence="1" id="KW-0812">Transmembrane</keyword>
<evidence type="ECO:0000313" key="2">
    <source>
        <dbReference type="EMBL" id="HIU35731.1"/>
    </source>
</evidence>
<accession>A0A9D1IFI6</accession>
<feature type="transmembrane region" description="Helical" evidence="1">
    <location>
        <begin position="114"/>
        <end position="134"/>
    </location>
</feature>
<comment type="caution">
    <text evidence="2">The sequence shown here is derived from an EMBL/GenBank/DDBJ whole genome shotgun (WGS) entry which is preliminary data.</text>
</comment>
<feature type="transmembrane region" description="Helical" evidence="1">
    <location>
        <begin position="90"/>
        <end position="108"/>
    </location>
</feature>
<reference evidence="2" key="1">
    <citation type="submission" date="2020-10" db="EMBL/GenBank/DDBJ databases">
        <authorList>
            <person name="Gilroy R."/>
        </authorList>
    </citation>
    <scope>NUCLEOTIDE SEQUENCE</scope>
    <source>
        <strain evidence="2">ChiGjej1B1-19959</strain>
    </source>
</reference>
<feature type="transmembrane region" description="Helical" evidence="1">
    <location>
        <begin position="21"/>
        <end position="49"/>
    </location>
</feature>
<evidence type="ECO:0000313" key="3">
    <source>
        <dbReference type="Proteomes" id="UP000824071"/>
    </source>
</evidence>
<keyword evidence="1" id="KW-1133">Transmembrane helix</keyword>
<sequence length="139" mass="14751">MSTRRKKHIIKTENGKKGRQTLLICSLAAAGKSGLLLLCGILLLAVWYWKKQPSMFIVQILGFLCAAAAFFLCGFFACRKTPFPPAKTGLLASLFLLLPLLCAVLLAGGGQVSLWVLVHLVFALALPIAGGLLGKKAGG</sequence>
<gene>
    <name evidence="2" type="ORF">IAC53_03885</name>
</gene>
<name>A0A9D1IFI6_9FIRM</name>
<evidence type="ECO:0008006" key="4">
    <source>
        <dbReference type="Google" id="ProtNLM"/>
    </source>
</evidence>
<organism evidence="2 3">
    <name type="scientific">Candidatus Fimenecus excrementigallinarum</name>
    <dbReference type="NCBI Taxonomy" id="2840816"/>
    <lineage>
        <taxon>Bacteria</taxon>
        <taxon>Bacillati</taxon>
        <taxon>Bacillota</taxon>
        <taxon>Clostridia</taxon>
        <taxon>Candidatus Fimenecus</taxon>
    </lineage>
</organism>
<protein>
    <recommendedName>
        <fullName evidence="4">TIGR04086 family membrane protein</fullName>
    </recommendedName>
</protein>
<dbReference type="EMBL" id="DVMW01000027">
    <property type="protein sequence ID" value="HIU35731.1"/>
    <property type="molecule type" value="Genomic_DNA"/>
</dbReference>
<reference evidence="2" key="2">
    <citation type="journal article" date="2021" name="PeerJ">
        <title>Extensive microbial diversity within the chicken gut microbiome revealed by metagenomics and culture.</title>
        <authorList>
            <person name="Gilroy R."/>
            <person name="Ravi A."/>
            <person name="Getino M."/>
            <person name="Pursley I."/>
            <person name="Horton D.L."/>
            <person name="Alikhan N.F."/>
            <person name="Baker D."/>
            <person name="Gharbi K."/>
            <person name="Hall N."/>
            <person name="Watson M."/>
            <person name="Adriaenssens E.M."/>
            <person name="Foster-Nyarko E."/>
            <person name="Jarju S."/>
            <person name="Secka A."/>
            <person name="Antonio M."/>
            <person name="Oren A."/>
            <person name="Chaudhuri R.R."/>
            <person name="La Ragione R."/>
            <person name="Hildebrand F."/>
            <person name="Pallen M.J."/>
        </authorList>
    </citation>
    <scope>NUCLEOTIDE SEQUENCE</scope>
    <source>
        <strain evidence="2">ChiGjej1B1-19959</strain>
    </source>
</reference>
<dbReference type="Proteomes" id="UP000824071">
    <property type="component" value="Unassembled WGS sequence"/>
</dbReference>
<evidence type="ECO:0000256" key="1">
    <source>
        <dbReference type="SAM" id="Phobius"/>
    </source>
</evidence>
<dbReference type="AlphaFoldDB" id="A0A9D1IFI6"/>
<keyword evidence="1" id="KW-0472">Membrane</keyword>
<feature type="transmembrane region" description="Helical" evidence="1">
    <location>
        <begin position="55"/>
        <end position="78"/>
    </location>
</feature>
<proteinExistence type="predicted"/>